<organism evidence="9 10">
    <name type="scientific">Scardovia wiggsiae F0424</name>
    <dbReference type="NCBI Taxonomy" id="857290"/>
    <lineage>
        <taxon>Bacteria</taxon>
        <taxon>Bacillati</taxon>
        <taxon>Actinomycetota</taxon>
        <taxon>Actinomycetes</taxon>
        <taxon>Bifidobacteriales</taxon>
        <taxon>Bifidobacteriaceae</taxon>
        <taxon>Scardovia</taxon>
    </lineage>
</organism>
<dbReference type="PROSITE" id="PS00651">
    <property type="entry name" value="RIBOSOMAL_L9"/>
    <property type="match status" value="1"/>
</dbReference>
<dbReference type="RefSeq" id="WP_007148284.1">
    <property type="nucleotide sequence ID" value="NZ_AKCI01000001.1"/>
</dbReference>
<dbReference type="FunFam" id="3.40.5.10:FF:000003">
    <property type="entry name" value="50S ribosomal protein L9"/>
    <property type="match status" value="1"/>
</dbReference>
<dbReference type="Pfam" id="PF01281">
    <property type="entry name" value="Ribosomal_L9_N"/>
    <property type="match status" value="1"/>
</dbReference>
<dbReference type="EMBL" id="AGZS01000006">
    <property type="protein sequence ID" value="EJD64726.1"/>
    <property type="molecule type" value="Genomic_DNA"/>
</dbReference>
<evidence type="ECO:0000256" key="3">
    <source>
        <dbReference type="ARBA" id="ARBA00022884"/>
    </source>
</evidence>
<keyword evidence="2 7" id="KW-0699">rRNA-binding</keyword>
<accession>J0X034</accession>
<evidence type="ECO:0000256" key="4">
    <source>
        <dbReference type="ARBA" id="ARBA00022980"/>
    </source>
</evidence>
<evidence type="ECO:0000313" key="10">
    <source>
        <dbReference type="Proteomes" id="UP000006415"/>
    </source>
</evidence>
<dbReference type="Gene3D" id="3.40.5.10">
    <property type="entry name" value="Ribosomal protein L9, N-terminal domain"/>
    <property type="match status" value="1"/>
</dbReference>
<dbReference type="SUPFAM" id="SSF55653">
    <property type="entry name" value="Ribosomal protein L9 C-domain"/>
    <property type="match status" value="1"/>
</dbReference>
<gene>
    <name evidence="7" type="primary">rplI</name>
    <name evidence="9" type="ORF">HMPREF9156_01221</name>
</gene>
<dbReference type="InterPro" id="IPR020070">
    <property type="entry name" value="Ribosomal_bL9_N"/>
</dbReference>
<dbReference type="GO" id="GO:0019843">
    <property type="term" value="F:rRNA binding"/>
    <property type="evidence" value="ECO:0007669"/>
    <property type="project" value="UniProtKB-UniRule"/>
</dbReference>
<evidence type="ECO:0000256" key="5">
    <source>
        <dbReference type="ARBA" id="ARBA00023274"/>
    </source>
</evidence>
<dbReference type="Proteomes" id="UP000006415">
    <property type="component" value="Unassembled WGS sequence"/>
</dbReference>
<reference evidence="9 10" key="1">
    <citation type="submission" date="2012-01" db="EMBL/GenBank/DDBJ databases">
        <title>The Genome Sequence of Scardovia wiggsiae F0424.</title>
        <authorList>
            <consortium name="The Broad Institute Genome Sequencing Platform"/>
            <person name="Earl A."/>
            <person name="Ward D."/>
            <person name="Feldgarden M."/>
            <person name="Gevers D."/>
            <person name="Izard J."/>
            <person name="Ganesan A."/>
            <person name="Baranova O.V."/>
            <person name="Blanton J.M."/>
            <person name="Tanner A.C."/>
            <person name="Mathney J."/>
            <person name="Dewhirst F.E."/>
            <person name="Young S.K."/>
            <person name="Zeng Q."/>
            <person name="Gargeya S."/>
            <person name="Fitzgerald M."/>
            <person name="Haas B."/>
            <person name="Abouelleil A."/>
            <person name="Alvarado L."/>
            <person name="Arachchi H.M."/>
            <person name="Berlin A."/>
            <person name="Chapman S.B."/>
            <person name="Gearin G."/>
            <person name="Goldberg J."/>
            <person name="Griggs A."/>
            <person name="Gujja S."/>
            <person name="Hansen M."/>
            <person name="Heiman D."/>
            <person name="Howarth C."/>
            <person name="Larimer J."/>
            <person name="Lui A."/>
            <person name="MacDonald P.J.P."/>
            <person name="McCowen C."/>
            <person name="Montmayeur A."/>
            <person name="Murphy C."/>
            <person name="Neiman D."/>
            <person name="Pearson M."/>
            <person name="Priest M."/>
            <person name="Roberts A."/>
            <person name="Saif S."/>
            <person name="Shea T."/>
            <person name="Sisk P."/>
            <person name="Stolte C."/>
            <person name="Sykes S."/>
            <person name="Wortman J."/>
            <person name="Nusbaum C."/>
            <person name="Birren B."/>
        </authorList>
    </citation>
    <scope>NUCLEOTIDE SEQUENCE [LARGE SCALE GENOMIC DNA]</scope>
    <source>
        <strain evidence="9 10">F0424</strain>
    </source>
</reference>
<dbReference type="OrthoDB" id="9788336at2"/>
<dbReference type="AlphaFoldDB" id="J0X034"/>
<evidence type="ECO:0000256" key="7">
    <source>
        <dbReference type="HAMAP-Rule" id="MF_00503"/>
    </source>
</evidence>
<dbReference type="Pfam" id="PF03948">
    <property type="entry name" value="Ribosomal_L9_C"/>
    <property type="match status" value="1"/>
</dbReference>
<dbReference type="GO" id="GO:0003735">
    <property type="term" value="F:structural constituent of ribosome"/>
    <property type="evidence" value="ECO:0007669"/>
    <property type="project" value="InterPro"/>
</dbReference>
<keyword evidence="3 7" id="KW-0694">RNA-binding</keyword>
<keyword evidence="5 7" id="KW-0687">Ribonucleoprotein</keyword>
<dbReference type="Gene3D" id="3.10.430.100">
    <property type="entry name" value="Ribosomal protein L9, C-terminal domain"/>
    <property type="match status" value="1"/>
</dbReference>
<dbReference type="InterPro" id="IPR020069">
    <property type="entry name" value="Ribosomal_bL9_C"/>
</dbReference>
<comment type="similarity">
    <text evidence="1 7">Belongs to the bacterial ribosomal protein bL9 family.</text>
</comment>
<keyword evidence="4 7" id="KW-0689">Ribosomal protein</keyword>
<dbReference type="STRING" id="857290.HMPREF9156_01221"/>
<dbReference type="NCBIfam" id="TIGR00158">
    <property type="entry name" value="L9"/>
    <property type="match status" value="1"/>
</dbReference>
<sequence>MGKNVKVILREDVSELGQPGDTIEVKAGYARNFLIPQGAAFMWSEKAGKQIEQMQRARRAKALQTREDAVAAKAAVEGTVVEIAAKVSESGKLFGSISTDKVAQALSAAVAEAGSVDPKNITVESIKATGEYPASVKLHPEISAQFTVRVTEEK</sequence>
<dbReference type="InterPro" id="IPR036935">
    <property type="entry name" value="Ribosomal_bL9_N_sf"/>
</dbReference>
<dbReference type="InterPro" id="IPR009027">
    <property type="entry name" value="Ribosomal_bL9/RNase_H1_N"/>
</dbReference>
<dbReference type="HOGENOM" id="CLU_078938_5_1_11"/>
<comment type="function">
    <text evidence="7">Binds to the 23S rRNA.</text>
</comment>
<dbReference type="SUPFAM" id="SSF55658">
    <property type="entry name" value="L9 N-domain-like"/>
    <property type="match status" value="1"/>
</dbReference>
<comment type="caution">
    <text evidence="9">The sequence shown here is derived from an EMBL/GenBank/DDBJ whole genome shotgun (WGS) entry which is preliminary data.</text>
</comment>
<dbReference type="PANTHER" id="PTHR21368">
    <property type="entry name" value="50S RIBOSOMAL PROTEIN L9"/>
    <property type="match status" value="1"/>
</dbReference>
<evidence type="ECO:0000256" key="6">
    <source>
        <dbReference type="ARBA" id="ARBA00035292"/>
    </source>
</evidence>
<dbReference type="GO" id="GO:1990904">
    <property type="term" value="C:ribonucleoprotein complex"/>
    <property type="evidence" value="ECO:0007669"/>
    <property type="project" value="UniProtKB-KW"/>
</dbReference>
<evidence type="ECO:0000259" key="8">
    <source>
        <dbReference type="PROSITE" id="PS00651"/>
    </source>
</evidence>
<dbReference type="InterPro" id="IPR036791">
    <property type="entry name" value="Ribosomal_bL9_C_sf"/>
</dbReference>
<dbReference type="HAMAP" id="MF_00503">
    <property type="entry name" value="Ribosomal_bL9"/>
    <property type="match status" value="1"/>
</dbReference>
<dbReference type="InterPro" id="IPR020594">
    <property type="entry name" value="Ribosomal_bL9_bac/chp"/>
</dbReference>
<evidence type="ECO:0000256" key="2">
    <source>
        <dbReference type="ARBA" id="ARBA00022730"/>
    </source>
</evidence>
<dbReference type="eggNOG" id="COG0359">
    <property type="taxonomic scope" value="Bacteria"/>
</dbReference>
<name>J0X034_9BIFI</name>
<evidence type="ECO:0000313" key="9">
    <source>
        <dbReference type="EMBL" id="EJD64726.1"/>
    </source>
</evidence>
<dbReference type="GO" id="GO:0005840">
    <property type="term" value="C:ribosome"/>
    <property type="evidence" value="ECO:0007669"/>
    <property type="project" value="UniProtKB-KW"/>
</dbReference>
<proteinExistence type="inferred from homology"/>
<feature type="domain" description="Ribosomal protein L9" evidence="8">
    <location>
        <begin position="17"/>
        <end position="44"/>
    </location>
</feature>
<dbReference type="GO" id="GO:0006412">
    <property type="term" value="P:translation"/>
    <property type="evidence" value="ECO:0007669"/>
    <property type="project" value="UniProtKB-UniRule"/>
</dbReference>
<protein>
    <recommendedName>
        <fullName evidence="6 7">Large ribosomal subunit protein bL9</fullName>
    </recommendedName>
</protein>
<dbReference type="InterPro" id="IPR000244">
    <property type="entry name" value="Ribosomal_bL9"/>
</dbReference>
<evidence type="ECO:0000256" key="1">
    <source>
        <dbReference type="ARBA" id="ARBA00010605"/>
    </source>
</evidence>
<keyword evidence="10" id="KW-1185">Reference proteome</keyword>